<dbReference type="PANTHER" id="PTHR46094">
    <property type="entry name" value="INTEGRATOR COMPLEX SUBUNIT 9"/>
    <property type="match status" value="1"/>
</dbReference>
<reference evidence="6 7" key="1">
    <citation type="submission" date="2016-07" db="EMBL/GenBank/DDBJ databases">
        <title>Pervasive Adenine N6-methylation of Active Genes in Fungi.</title>
        <authorList>
            <consortium name="DOE Joint Genome Institute"/>
            <person name="Mondo S.J."/>
            <person name="Dannebaum R.O."/>
            <person name="Kuo R.C."/>
            <person name="Labutti K."/>
            <person name="Haridas S."/>
            <person name="Kuo A."/>
            <person name="Salamov A."/>
            <person name="Ahrendt S.R."/>
            <person name="Lipzen A."/>
            <person name="Sullivan W."/>
            <person name="Andreopoulos W.B."/>
            <person name="Clum A."/>
            <person name="Lindquist E."/>
            <person name="Daum C."/>
            <person name="Ramamoorthy G.K."/>
            <person name="Gryganskyi A."/>
            <person name="Culley D."/>
            <person name="Magnuson J.K."/>
            <person name="James T.Y."/>
            <person name="O'Malley M.A."/>
            <person name="Stajich J.E."/>
            <person name="Spatafora J.W."/>
            <person name="Visel A."/>
            <person name="Grigoriev I.V."/>
        </authorList>
    </citation>
    <scope>NUCLEOTIDE SEQUENCE [LARGE SCALE GENOMIC DNA]</scope>
    <source>
        <strain evidence="6 7">JEL800</strain>
    </source>
</reference>
<evidence type="ECO:0000313" key="6">
    <source>
        <dbReference type="EMBL" id="ORY36819.1"/>
    </source>
</evidence>
<evidence type="ECO:0000313" key="7">
    <source>
        <dbReference type="Proteomes" id="UP000193642"/>
    </source>
</evidence>
<dbReference type="OrthoDB" id="5600060at2759"/>
<dbReference type="Pfam" id="PF16661">
    <property type="entry name" value="Lactamase_B_6"/>
    <property type="match status" value="1"/>
</dbReference>
<comment type="caution">
    <text evidence="6">The sequence shown here is derived from an EMBL/GenBank/DDBJ whole genome shotgun (WGS) entry which is preliminary data.</text>
</comment>
<evidence type="ECO:0000256" key="4">
    <source>
        <dbReference type="SAM" id="SignalP"/>
    </source>
</evidence>
<evidence type="ECO:0000256" key="1">
    <source>
        <dbReference type="ARBA" id="ARBA00004123"/>
    </source>
</evidence>
<protein>
    <recommendedName>
        <fullName evidence="5">Metallo-beta-lactamase domain-containing protein</fullName>
    </recommendedName>
</protein>
<dbReference type="InterPro" id="IPR027074">
    <property type="entry name" value="Integrator_9su"/>
</dbReference>
<evidence type="ECO:0000259" key="5">
    <source>
        <dbReference type="Pfam" id="PF16661"/>
    </source>
</evidence>
<dbReference type="GO" id="GO:0032039">
    <property type="term" value="C:integrator complex"/>
    <property type="evidence" value="ECO:0007669"/>
    <property type="project" value="InterPro"/>
</dbReference>
<comment type="subcellular location">
    <subcellularLocation>
        <location evidence="1">Nucleus</location>
    </subcellularLocation>
</comment>
<feature type="signal peptide" evidence="4">
    <location>
        <begin position="1"/>
        <end position="38"/>
    </location>
</feature>
<gene>
    <name evidence="6" type="ORF">BCR33DRAFT_789987</name>
</gene>
<organism evidence="6 7">
    <name type="scientific">Rhizoclosmatium globosum</name>
    <dbReference type="NCBI Taxonomy" id="329046"/>
    <lineage>
        <taxon>Eukaryota</taxon>
        <taxon>Fungi</taxon>
        <taxon>Fungi incertae sedis</taxon>
        <taxon>Chytridiomycota</taxon>
        <taxon>Chytridiomycota incertae sedis</taxon>
        <taxon>Chytridiomycetes</taxon>
        <taxon>Chytridiales</taxon>
        <taxon>Chytriomycetaceae</taxon>
        <taxon>Rhizoclosmatium</taxon>
    </lineage>
</organism>
<dbReference type="InterPro" id="IPR001279">
    <property type="entry name" value="Metallo-B-lactamas"/>
</dbReference>
<dbReference type="SUPFAM" id="SSF56281">
    <property type="entry name" value="Metallo-hydrolase/oxidoreductase"/>
    <property type="match status" value="1"/>
</dbReference>
<dbReference type="GO" id="GO:0034472">
    <property type="term" value="P:snRNA 3'-end processing"/>
    <property type="evidence" value="ECO:0007669"/>
    <property type="project" value="TreeGrafter"/>
</dbReference>
<dbReference type="Gene3D" id="3.60.15.10">
    <property type="entry name" value="Ribonuclease Z/Hydroxyacylglutathione hydrolase-like"/>
    <property type="match status" value="1"/>
</dbReference>
<evidence type="ECO:0000256" key="3">
    <source>
        <dbReference type="SAM" id="MobiDB-lite"/>
    </source>
</evidence>
<dbReference type="AlphaFoldDB" id="A0A1Y2BPZ9"/>
<keyword evidence="4" id="KW-0732">Signal</keyword>
<accession>A0A1Y2BPZ9</accession>
<dbReference type="STRING" id="329046.A0A1Y2BPZ9"/>
<name>A0A1Y2BPZ9_9FUNG</name>
<sequence length="918" mass="100135">MSFLVNASAASVSGALSLYPCWLLSLGALTILLDCSLAESVESTEQRCILPSLDSQTIRSIDIVLISNHDTLLALPFISEFGGFKGQIYATEPTAMFGKLRLEEFLRSNPKIFETNGFSRPCYSSNEARSCISKINRVRFNEVVNIGILTLTAHSSGFCLGSTNWIITYHFQKILYLSATSLTLNKHSAPFDSESIKAADFVIANNSSMTASAQTNHSQILQKSSKMIYSTLARAIETGGTVIFLCKPFGTLFDLLELVETMMGTMGITVVVHVVSNVANESLKVCNILGEWMNKERQDTVFGSNLPLGHGRMIQVKRLITHKSVHTVFSEKPQVLFLDYGELSPDVLSAVAKWRPDKCTYILPDAEIPSQFAPILSTLRFLHCPFNLGASEDEYIKVLKSINPSLGTVIPHGSLAFDQLPNGTICVLSPKFGKFSIPVDSKRQYVRITKSVAQNAELSLDGRWAGVSGVLDFGQLNTLRDDKVIRKVIFGQVGLLERVVDAALIQRDGAVIEKEGGSITIDCDLGQLKPKVANLSSQPSTFISNQMDRLCSAPQCVEFNQSLLQDIMDLRREMVENLTKTDRIIGILGGTSPPALPAIVTEPSQDEIDQTKSFESGYLDLGLRLNANDYNSTDIGTGRATTGIFNKSGPKKKIESADIDSILAAESPTKRLSIAIAPSPRKSTNKAPQRSPMSQVPAMDIDSILGGGDTFDIDAMLGAADQYDPPPTVLIAYTPAYAKSFGLPTTVRDFKVGTASSKLTYSPKPSVKANYSGDEKEFSTSRLSKFEVASNRESVVEVEHVSSKSSLPMKEMSQTSSAMERDISKSSLPPKDYPPNIIENDFTQSSVSTNDASKIELDILESSLPPTDIQPSKVIENNPSNTSPINVVNDIRNHVEVPDTAIIIPEEVPSLEKIAKWL</sequence>
<keyword evidence="7" id="KW-1185">Reference proteome</keyword>
<dbReference type="Proteomes" id="UP000193642">
    <property type="component" value="Unassembled WGS sequence"/>
</dbReference>
<proteinExistence type="predicted"/>
<dbReference type="EMBL" id="MCGO01000053">
    <property type="protein sequence ID" value="ORY36819.1"/>
    <property type="molecule type" value="Genomic_DNA"/>
</dbReference>
<dbReference type="PANTHER" id="PTHR46094:SF1">
    <property type="entry name" value="INTEGRATOR COMPLEX SUBUNIT 9"/>
    <property type="match status" value="1"/>
</dbReference>
<feature type="region of interest" description="Disordered" evidence="3">
    <location>
        <begin position="817"/>
        <end position="841"/>
    </location>
</feature>
<feature type="domain" description="Metallo-beta-lactamase" evidence="5">
    <location>
        <begin position="23"/>
        <end position="179"/>
    </location>
</feature>
<feature type="chain" id="PRO_5013390788" description="Metallo-beta-lactamase domain-containing protein" evidence="4">
    <location>
        <begin position="39"/>
        <end position="918"/>
    </location>
</feature>
<dbReference type="InterPro" id="IPR036866">
    <property type="entry name" value="RibonucZ/Hydroxyglut_hydro"/>
</dbReference>
<evidence type="ECO:0000256" key="2">
    <source>
        <dbReference type="ARBA" id="ARBA00023242"/>
    </source>
</evidence>
<keyword evidence="2" id="KW-0539">Nucleus</keyword>